<accession>A0A5P8W1S8</accession>
<evidence type="ECO:0000313" key="1">
    <source>
        <dbReference type="EMBL" id="QFS46551.1"/>
    </source>
</evidence>
<dbReference type="EMBL" id="CP045226">
    <property type="protein sequence ID" value="QFS46551.1"/>
    <property type="molecule type" value="Genomic_DNA"/>
</dbReference>
<dbReference type="InterPro" id="IPR011990">
    <property type="entry name" value="TPR-like_helical_dom_sf"/>
</dbReference>
<dbReference type="AlphaFoldDB" id="A0A5P8W1S8"/>
<evidence type="ECO:0000313" key="2">
    <source>
        <dbReference type="Proteomes" id="UP000326678"/>
    </source>
</evidence>
<protein>
    <submittedName>
        <fullName evidence="1">Tetratricopeptide repeat protein</fullName>
    </submittedName>
</protein>
<dbReference type="Gene3D" id="1.25.40.10">
    <property type="entry name" value="Tetratricopeptide repeat domain"/>
    <property type="match status" value="1"/>
</dbReference>
<reference evidence="1 2" key="1">
    <citation type="submission" date="2019-10" db="EMBL/GenBank/DDBJ databases">
        <title>Genomic and transcriptomic insights into the perfect genentic adaptation of a filamentous nitrogen-fixing cyanobacterium to rice fields.</title>
        <authorList>
            <person name="Chen Z."/>
        </authorList>
    </citation>
    <scope>NUCLEOTIDE SEQUENCE [LARGE SCALE GENOMIC DNA]</scope>
    <source>
        <strain evidence="1">CCNUC1</strain>
    </source>
</reference>
<dbReference type="Proteomes" id="UP000326678">
    <property type="component" value="Chromosome Gxm1"/>
</dbReference>
<keyword evidence="2" id="KW-1185">Reference proteome</keyword>
<dbReference type="KEGG" id="nsh:GXM_04032"/>
<proteinExistence type="predicted"/>
<gene>
    <name evidence="1" type="ORF">GXM_04032</name>
</gene>
<dbReference type="Pfam" id="PF13424">
    <property type="entry name" value="TPR_12"/>
    <property type="match status" value="1"/>
</dbReference>
<sequence length="73" mass="8172">MIINCNHSCSSCANASSIFRGIYKSQGRYSEAEPLYIQALDICERQLGVNHPNTVTVREGLAYLRDRLPSNPE</sequence>
<name>A0A5P8W1S8_9NOSO</name>
<organism evidence="1 2">
    <name type="scientific">Nostoc sphaeroides CCNUC1</name>
    <dbReference type="NCBI Taxonomy" id="2653204"/>
    <lineage>
        <taxon>Bacteria</taxon>
        <taxon>Bacillati</taxon>
        <taxon>Cyanobacteriota</taxon>
        <taxon>Cyanophyceae</taxon>
        <taxon>Nostocales</taxon>
        <taxon>Nostocaceae</taxon>
        <taxon>Nostoc</taxon>
    </lineage>
</organism>